<dbReference type="SUPFAM" id="SSF46689">
    <property type="entry name" value="Homeodomain-like"/>
    <property type="match status" value="1"/>
</dbReference>
<organism evidence="6 7">
    <name type="scientific">Devosia algicola</name>
    <dbReference type="NCBI Taxonomy" id="3026418"/>
    <lineage>
        <taxon>Bacteria</taxon>
        <taxon>Pseudomonadati</taxon>
        <taxon>Pseudomonadota</taxon>
        <taxon>Alphaproteobacteria</taxon>
        <taxon>Hyphomicrobiales</taxon>
        <taxon>Devosiaceae</taxon>
        <taxon>Devosia</taxon>
    </lineage>
</organism>
<dbReference type="PROSITE" id="PS50977">
    <property type="entry name" value="HTH_TETR_2"/>
    <property type="match status" value="1"/>
</dbReference>
<evidence type="ECO:0000259" key="5">
    <source>
        <dbReference type="PROSITE" id="PS50977"/>
    </source>
</evidence>
<dbReference type="EMBL" id="CP118246">
    <property type="protein sequence ID" value="WDR01919.1"/>
    <property type="molecule type" value="Genomic_DNA"/>
</dbReference>
<evidence type="ECO:0000256" key="4">
    <source>
        <dbReference type="PROSITE-ProRule" id="PRU00335"/>
    </source>
</evidence>
<keyword evidence="2 4" id="KW-0238">DNA-binding</keyword>
<keyword evidence="1" id="KW-0805">Transcription regulation</keyword>
<proteinExistence type="predicted"/>
<dbReference type="Proteomes" id="UP001220530">
    <property type="component" value="Chromosome"/>
</dbReference>
<reference evidence="6 7" key="1">
    <citation type="submission" date="2023-02" db="EMBL/GenBank/DDBJ databases">
        <title>Devosia algicola sp. nov., isolated from the phycosphere of marine algae.</title>
        <authorList>
            <person name="Kim J.M."/>
            <person name="Lee J.K."/>
            <person name="Choi B.J."/>
            <person name="Bayburt H."/>
            <person name="Jeon C.O."/>
        </authorList>
    </citation>
    <scope>NUCLEOTIDE SEQUENCE [LARGE SCALE GENOMIC DNA]</scope>
    <source>
        <strain evidence="6 7">G20-9</strain>
    </source>
</reference>
<evidence type="ECO:0000313" key="7">
    <source>
        <dbReference type="Proteomes" id="UP001220530"/>
    </source>
</evidence>
<evidence type="ECO:0000313" key="6">
    <source>
        <dbReference type="EMBL" id="WDR01919.1"/>
    </source>
</evidence>
<dbReference type="PRINTS" id="PR00455">
    <property type="entry name" value="HTHTETR"/>
</dbReference>
<dbReference type="RefSeq" id="WP_282218328.1">
    <property type="nucleotide sequence ID" value="NZ_CP118246.1"/>
</dbReference>
<evidence type="ECO:0000256" key="3">
    <source>
        <dbReference type="ARBA" id="ARBA00023163"/>
    </source>
</evidence>
<evidence type="ECO:0000256" key="2">
    <source>
        <dbReference type="ARBA" id="ARBA00023125"/>
    </source>
</evidence>
<evidence type="ECO:0000256" key="1">
    <source>
        <dbReference type="ARBA" id="ARBA00023015"/>
    </source>
</evidence>
<name>A0ABY7YKV6_9HYPH</name>
<dbReference type="InterPro" id="IPR050109">
    <property type="entry name" value="HTH-type_TetR-like_transc_reg"/>
</dbReference>
<dbReference type="PANTHER" id="PTHR30055">
    <property type="entry name" value="HTH-TYPE TRANSCRIPTIONAL REGULATOR RUTR"/>
    <property type="match status" value="1"/>
</dbReference>
<keyword evidence="7" id="KW-1185">Reference proteome</keyword>
<protein>
    <submittedName>
        <fullName evidence="6">TetR/AcrR family transcriptional regulator</fullName>
    </submittedName>
</protein>
<dbReference type="InterPro" id="IPR009057">
    <property type="entry name" value="Homeodomain-like_sf"/>
</dbReference>
<dbReference type="Pfam" id="PF00440">
    <property type="entry name" value="TetR_N"/>
    <property type="match status" value="1"/>
</dbReference>
<dbReference type="InterPro" id="IPR001647">
    <property type="entry name" value="HTH_TetR"/>
</dbReference>
<gene>
    <name evidence="6" type="ORF">PSQ19_14610</name>
</gene>
<dbReference type="PANTHER" id="PTHR30055:SF234">
    <property type="entry name" value="HTH-TYPE TRANSCRIPTIONAL REGULATOR BETI"/>
    <property type="match status" value="1"/>
</dbReference>
<feature type="DNA-binding region" description="H-T-H motif" evidence="4">
    <location>
        <begin position="27"/>
        <end position="46"/>
    </location>
</feature>
<accession>A0ABY7YKV6</accession>
<dbReference type="Gene3D" id="1.10.357.10">
    <property type="entry name" value="Tetracycline Repressor, domain 2"/>
    <property type="match status" value="1"/>
</dbReference>
<sequence length="190" mass="20291">MPPADTRQSILHAAILLMGQNGMDGVTASALARQVGVSKATVFHHFPTLDEVPIAALDLFTEMMVPHDPDESADLEDILVALGATSLDLSAKQSGLVQAYCGFVTKAMFEQRLKVKLVAEMDAAVARLAAALAEKTRNAAMASELSRLCLVTMDGLMINAALTGDAQAQLALWRPMARLLAKEYGHENSN</sequence>
<keyword evidence="3" id="KW-0804">Transcription</keyword>
<feature type="domain" description="HTH tetR-type" evidence="5">
    <location>
        <begin position="4"/>
        <end position="64"/>
    </location>
</feature>